<evidence type="ECO:0000256" key="2">
    <source>
        <dbReference type="ARBA" id="ARBA00022737"/>
    </source>
</evidence>
<name>A0AAV0MGS1_9ROSI</name>
<keyword evidence="1" id="KW-0433">Leucine-rich repeat</keyword>
<dbReference type="GO" id="GO:0043531">
    <property type="term" value="F:ADP binding"/>
    <property type="evidence" value="ECO:0007669"/>
    <property type="project" value="InterPro"/>
</dbReference>
<evidence type="ECO:0000313" key="6">
    <source>
        <dbReference type="Proteomes" id="UP001154282"/>
    </source>
</evidence>
<dbReference type="InterPro" id="IPR058192">
    <property type="entry name" value="WHD_ROQ1-like"/>
</dbReference>
<gene>
    <name evidence="5" type="ORF">LITE_LOCUS28489</name>
</gene>
<reference evidence="5" key="1">
    <citation type="submission" date="2022-08" db="EMBL/GenBank/DDBJ databases">
        <authorList>
            <person name="Gutierrez-Valencia J."/>
        </authorList>
    </citation>
    <scope>NUCLEOTIDE SEQUENCE</scope>
</reference>
<dbReference type="PANTHER" id="PTHR11017:SF570">
    <property type="entry name" value="DISEASE RESISTANCE PROTEIN (TIR-NBS CLASS)-RELATED"/>
    <property type="match status" value="1"/>
</dbReference>
<dbReference type="PRINTS" id="PR00364">
    <property type="entry name" value="DISEASERSIST"/>
</dbReference>
<dbReference type="Gene3D" id="3.80.10.10">
    <property type="entry name" value="Ribonuclease Inhibitor"/>
    <property type="match status" value="2"/>
</dbReference>
<keyword evidence="2" id="KW-0677">Repeat</keyword>
<dbReference type="InterPro" id="IPR027417">
    <property type="entry name" value="P-loop_NTPase"/>
</dbReference>
<evidence type="ECO:0000259" key="4">
    <source>
        <dbReference type="Pfam" id="PF23282"/>
    </source>
</evidence>
<proteinExistence type="predicted"/>
<dbReference type="PANTHER" id="PTHR11017">
    <property type="entry name" value="LEUCINE-RICH REPEAT-CONTAINING PROTEIN"/>
    <property type="match status" value="1"/>
</dbReference>
<dbReference type="Gene3D" id="1.10.8.430">
    <property type="entry name" value="Helical domain of apoptotic protease-activating factors"/>
    <property type="match status" value="1"/>
</dbReference>
<accession>A0AAV0MGS1</accession>
<feature type="domain" description="Disease resistance protein Roq1-like winged-helix" evidence="4">
    <location>
        <begin position="284"/>
        <end position="353"/>
    </location>
</feature>
<dbReference type="Gene3D" id="3.40.50.300">
    <property type="entry name" value="P-loop containing nucleotide triphosphate hydrolases"/>
    <property type="match status" value="1"/>
</dbReference>
<organism evidence="5 6">
    <name type="scientific">Linum tenue</name>
    <dbReference type="NCBI Taxonomy" id="586396"/>
    <lineage>
        <taxon>Eukaryota</taxon>
        <taxon>Viridiplantae</taxon>
        <taxon>Streptophyta</taxon>
        <taxon>Embryophyta</taxon>
        <taxon>Tracheophyta</taxon>
        <taxon>Spermatophyta</taxon>
        <taxon>Magnoliopsida</taxon>
        <taxon>eudicotyledons</taxon>
        <taxon>Gunneridae</taxon>
        <taxon>Pentapetalae</taxon>
        <taxon>rosids</taxon>
        <taxon>fabids</taxon>
        <taxon>Malpighiales</taxon>
        <taxon>Linaceae</taxon>
        <taxon>Linum</taxon>
    </lineage>
</organism>
<feature type="domain" description="NB-ARC" evidence="3">
    <location>
        <begin position="42"/>
        <end position="213"/>
    </location>
</feature>
<keyword evidence="6" id="KW-1185">Reference proteome</keyword>
<evidence type="ECO:0008006" key="7">
    <source>
        <dbReference type="Google" id="ProtNLM"/>
    </source>
</evidence>
<dbReference type="Pfam" id="PF00931">
    <property type="entry name" value="NB-ARC"/>
    <property type="match status" value="1"/>
</dbReference>
<dbReference type="InterPro" id="IPR042197">
    <property type="entry name" value="Apaf_helical"/>
</dbReference>
<evidence type="ECO:0000313" key="5">
    <source>
        <dbReference type="EMBL" id="CAI0445244.1"/>
    </source>
</evidence>
<dbReference type="InterPro" id="IPR032675">
    <property type="entry name" value="LRR_dom_sf"/>
</dbReference>
<dbReference type="SUPFAM" id="SSF52540">
    <property type="entry name" value="P-loop containing nucleoside triphosphate hydrolases"/>
    <property type="match status" value="1"/>
</dbReference>
<comment type="caution">
    <text evidence="5">The sequence shown here is derived from an EMBL/GenBank/DDBJ whole genome shotgun (WGS) entry which is preliminary data.</text>
</comment>
<evidence type="ECO:0000259" key="3">
    <source>
        <dbReference type="Pfam" id="PF00931"/>
    </source>
</evidence>
<dbReference type="GO" id="GO:0006952">
    <property type="term" value="P:defense response"/>
    <property type="evidence" value="ECO:0007669"/>
    <property type="project" value="InterPro"/>
</dbReference>
<dbReference type="InterPro" id="IPR002182">
    <property type="entry name" value="NB-ARC"/>
</dbReference>
<dbReference type="Pfam" id="PF23282">
    <property type="entry name" value="WHD_ROQ1"/>
    <property type="match status" value="1"/>
</dbReference>
<dbReference type="InterPro" id="IPR044974">
    <property type="entry name" value="Disease_R_plants"/>
</dbReference>
<evidence type="ECO:0000256" key="1">
    <source>
        <dbReference type="ARBA" id="ARBA00022614"/>
    </source>
</evidence>
<dbReference type="SUPFAM" id="SSF52058">
    <property type="entry name" value="L domain-like"/>
    <property type="match status" value="1"/>
</dbReference>
<sequence length="735" mass="83689">MKGWHVTESDSQGAIIQQILSEVELHLGGIYTLVTDELVGIDSHVEEVMTLLNSSSSIGKVVGIHGMGGLGKTTLSKVVYNKICTQFERFCFLEDVRETLTNSEGALSLQNKLISSILKKDNHQVSNVSEGINMIKERVCKHKVLIVIDDIDGRFEFDKIIGNLGDFSFDSRFMFTTRYKRALDFFPNCKLYEIGEMSHPLSLQLFSKHAFGMDSPPMEDVAISEEFVKVAAGLPLALKVIGSLLFRRERKFWEEKLIELQGIPSTTENKVQERLKISYNELSHNEKQIFLDIACFFVGTHKDLIYYMWSGCDFYPESGITTLIHISLMKLDEGNHFWMHDHIKDLGRAIVREEDIQHPYNRSRIWSTDDALDMFRNAKVKIFVEVLRVDVKSREHEKELKSVDFKDLLGLRYLEVRYGSIMGDFSQVLPNLCSLRLPHCESIPSDIYMKKLVVLDLKECNVKDNWRGWNRIKAAAKLKAVNLPQCSRLRKAPDLSTCTSLEFINFGSCRHMEGELHIGTFKNLKRLSLRWTNITELIIRGNDIGKFRRLEELDLTSTCLRELPTGMENLPSLKTLLLESGKSWEFLMEEIPRLPRSIKRLTISPPSRVPNLLELTELESLSYLRDLSGLKNLELLNLSKCTALTEVQGVEGLESLTILQMGNCRSIKALGNLSGLKKLALLDIEGCTKLTKVNGLEELDGLRYMDMGKRMRVKYLAKSAARYGKGLLSGSLSNW</sequence>
<dbReference type="EMBL" id="CAMGYJ010000007">
    <property type="protein sequence ID" value="CAI0445244.1"/>
    <property type="molecule type" value="Genomic_DNA"/>
</dbReference>
<dbReference type="Proteomes" id="UP001154282">
    <property type="component" value="Unassembled WGS sequence"/>
</dbReference>
<protein>
    <recommendedName>
        <fullName evidence="7">NB-ARC domain-containing protein</fullName>
    </recommendedName>
</protein>
<dbReference type="AlphaFoldDB" id="A0AAV0MGS1"/>